<gene>
    <name evidence="1" type="ORF">ALC57_16449</name>
</gene>
<reference evidence="1 2" key="1">
    <citation type="submission" date="2015-09" db="EMBL/GenBank/DDBJ databases">
        <title>Trachymyrmex cornetzi WGS genome.</title>
        <authorList>
            <person name="Nygaard S."/>
            <person name="Hu H."/>
            <person name="Boomsma J."/>
            <person name="Zhang G."/>
        </authorList>
    </citation>
    <scope>NUCLEOTIDE SEQUENCE [LARGE SCALE GENOMIC DNA]</scope>
    <source>
        <strain evidence="1">Tcor2-1</strain>
        <tissue evidence="1">Whole body</tissue>
    </source>
</reference>
<dbReference type="Proteomes" id="UP000078492">
    <property type="component" value="Unassembled WGS sequence"/>
</dbReference>
<name>A0A151IUZ9_9HYME</name>
<protein>
    <submittedName>
        <fullName evidence="1">Uncharacterized protein</fullName>
    </submittedName>
</protein>
<keyword evidence="2" id="KW-1185">Reference proteome</keyword>
<dbReference type="EMBL" id="KQ980925">
    <property type="protein sequence ID" value="KYN11399.1"/>
    <property type="molecule type" value="Genomic_DNA"/>
</dbReference>
<dbReference type="STRING" id="471704.A0A151IUZ9"/>
<dbReference type="AlphaFoldDB" id="A0A151IUZ9"/>
<evidence type="ECO:0000313" key="2">
    <source>
        <dbReference type="Proteomes" id="UP000078492"/>
    </source>
</evidence>
<organism evidence="1 2">
    <name type="scientific">Trachymyrmex cornetzi</name>
    <dbReference type="NCBI Taxonomy" id="471704"/>
    <lineage>
        <taxon>Eukaryota</taxon>
        <taxon>Metazoa</taxon>
        <taxon>Ecdysozoa</taxon>
        <taxon>Arthropoda</taxon>
        <taxon>Hexapoda</taxon>
        <taxon>Insecta</taxon>
        <taxon>Pterygota</taxon>
        <taxon>Neoptera</taxon>
        <taxon>Endopterygota</taxon>
        <taxon>Hymenoptera</taxon>
        <taxon>Apocrita</taxon>
        <taxon>Aculeata</taxon>
        <taxon>Formicoidea</taxon>
        <taxon>Formicidae</taxon>
        <taxon>Myrmicinae</taxon>
        <taxon>Trachymyrmex</taxon>
    </lineage>
</organism>
<evidence type="ECO:0000313" key="1">
    <source>
        <dbReference type="EMBL" id="KYN11399.1"/>
    </source>
</evidence>
<sequence length="206" mass="23955">MSVNKFGMQMRKDNYDEIEKSQLSIESLRNYIHNNGLYLNPDHYDVKERKIEHVATPEFDTDAVNKRYIERTLRDSRNEIEKMFKTLGNDMIVHALQGTKEKVSEMEKSFNVLKNAVTIESLKEMVLDLIEKSVKRIGHEMIVSALKNVVMNIALKTYTIPDMINKSVQPIENDITKMKKDIAKVQNDTKKLLRDAKKDTIHESVK</sequence>
<accession>A0A151IUZ9</accession>
<proteinExistence type="predicted"/>